<gene>
    <name evidence="2" type="ORF">MasN3_11790</name>
</gene>
<sequence>MDRAEPGAVPHLRNPAAGEMIMSAERKPNNLRTALILGGIALFFFASVFVKFTWLS</sequence>
<dbReference type="InterPro" id="IPR047811">
    <property type="entry name" value="CytC_ox_assmbl_put"/>
</dbReference>
<feature type="transmembrane region" description="Helical" evidence="1">
    <location>
        <begin position="34"/>
        <end position="54"/>
    </location>
</feature>
<keyword evidence="1" id="KW-0812">Transmembrane</keyword>
<proteinExistence type="predicted"/>
<accession>A0ABN6T612</accession>
<keyword evidence="1" id="KW-0472">Membrane</keyword>
<evidence type="ECO:0000313" key="2">
    <source>
        <dbReference type="EMBL" id="BDT57685.1"/>
    </source>
</evidence>
<dbReference type="NCBIfam" id="NF038351">
    <property type="entry name" value="cyt_ox_assem_30"/>
    <property type="match status" value="1"/>
</dbReference>
<evidence type="ECO:0000313" key="3">
    <source>
        <dbReference type="Proteomes" id="UP001163336"/>
    </source>
</evidence>
<evidence type="ECO:0000256" key="1">
    <source>
        <dbReference type="SAM" id="Phobius"/>
    </source>
</evidence>
<dbReference type="Proteomes" id="UP001163336">
    <property type="component" value="Chromosome"/>
</dbReference>
<protein>
    <submittedName>
        <fullName evidence="2">Uncharacterized protein</fullName>
    </submittedName>
</protein>
<dbReference type="EMBL" id="AP026966">
    <property type="protein sequence ID" value="BDT57685.1"/>
    <property type="molecule type" value="Genomic_DNA"/>
</dbReference>
<name>A0ABN6T612_9BURK</name>
<keyword evidence="1" id="KW-1133">Transmembrane helix</keyword>
<organism evidence="2 3">
    <name type="scientific">Massilia varians</name>
    <dbReference type="NCBI Taxonomy" id="457921"/>
    <lineage>
        <taxon>Bacteria</taxon>
        <taxon>Pseudomonadati</taxon>
        <taxon>Pseudomonadota</taxon>
        <taxon>Betaproteobacteria</taxon>
        <taxon>Burkholderiales</taxon>
        <taxon>Oxalobacteraceae</taxon>
        <taxon>Telluria group</taxon>
        <taxon>Massilia</taxon>
    </lineage>
</organism>
<reference evidence="2" key="1">
    <citation type="submission" date="2022-11" db="EMBL/GenBank/DDBJ databases">
        <title>Isolation and characterization of PLA-degrading bacterium Massilia sp. from Antarctic soil.</title>
        <authorList>
            <person name="Sato K."/>
            <person name="Gomez-Fuentes C."/>
            <person name="Ahmad S.A."/>
            <person name="Zulkharnain A."/>
        </authorList>
    </citation>
    <scope>NUCLEOTIDE SEQUENCE</scope>
    <source>
        <strain evidence="2">N-3</strain>
    </source>
</reference>
<keyword evidence="3" id="KW-1185">Reference proteome</keyword>